<dbReference type="CDD" id="cd07987">
    <property type="entry name" value="LPLAT_MGAT-like"/>
    <property type="match status" value="1"/>
</dbReference>
<dbReference type="SUPFAM" id="SSF69593">
    <property type="entry name" value="Glycerol-3-phosphate (1)-acyltransferase"/>
    <property type="match status" value="1"/>
</dbReference>
<keyword evidence="2" id="KW-0808">Transferase</keyword>
<keyword evidence="3" id="KW-1185">Reference proteome</keyword>
<evidence type="ECO:0000313" key="3">
    <source>
        <dbReference type="Proteomes" id="UP000324701"/>
    </source>
</evidence>
<reference evidence="2 3" key="1">
    <citation type="submission" date="2019-09" db="EMBL/GenBank/DDBJ databases">
        <title>Report of infection by Mycobacterium simiae a patient suffering from pulmonary tuberculosis.</title>
        <authorList>
            <person name="Mohanty P.S."/>
            <person name="Bansal A.K."/>
            <person name="Singh H."/>
            <person name="Sharma S."/>
            <person name="Patil S.A."/>
            <person name="Upadhaya P."/>
            <person name="Singh P.K."/>
            <person name="Kumar D."/>
            <person name="Kumar S."/>
            <person name="Singh R.K."/>
            <person name="Chaudhary B."/>
        </authorList>
    </citation>
    <scope>NUCLEOTIDE SEQUENCE [LARGE SCALE GENOMIC DNA]</scope>
    <source>
        <strain evidence="2 3">JAL-560-SIM</strain>
    </source>
</reference>
<feature type="domain" description="Phospholipid/glycerol acyltransferase" evidence="1">
    <location>
        <begin position="54"/>
        <end position="172"/>
    </location>
</feature>
<gene>
    <name evidence="2" type="ORF">F0Q45_13665</name>
</gene>
<dbReference type="OrthoDB" id="5496738at2"/>
<dbReference type="PANTHER" id="PTHR22753">
    <property type="entry name" value="TRANSMEMBRANE PROTEIN 68"/>
    <property type="match status" value="1"/>
</dbReference>
<protein>
    <submittedName>
        <fullName evidence="2">Acyltransferase family protein</fullName>
    </submittedName>
</protein>
<sequence>MTEVIDIDAVLNAPPRVQVLRGALDRIQDGIAPFIDLARPYVSGLDRLPADGRFLLVGNHTQFVGGEILLVPHFVRRAIGKRVRPLADRRFGRWRGFGHDLMAAYGGVVGSPETARELMRHNETVLVFPGGGREIVKFKGEEYHLNWRGRSGFARIAVENDYPIVPVGLVGGDDIYKSLVTRDSVLGRACRAITTKLSGDAEMAIPLMRGLGPTLIPRPQRMYLHFGEPIKTSKPTGVADADWEASVKAKTQQSLQAILAELQAIRAEDPFRALNPFAWLSAIAATERPAPSVSNQLAR</sequence>
<dbReference type="InterPro" id="IPR002123">
    <property type="entry name" value="Plipid/glycerol_acylTrfase"/>
</dbReference>
<dbReference type="SMART" id="SM00563">
    <property type="entry name" value="PlsC"/>
    <property type="match status" value="1"/>
</dbReference>
<keyword evidence="2" id="KW-0012">Acyltransferase</keyword>
<dbReference type="GO" id="GO:0016746">
    <property type="term" value="F:acyltransferase activity"/>
    <property type="evidence" value="ECO:0007669"/>
    <property type="project" value="UniProtKB-KW"/>
</dbReference>
<dbReference type="PANTHER" id="PTHR22753:SF14">
    <property type="entry name" value="MONOACYLGLYCEROL_DIACYLGLYCEROL O-ACYLTRANSFERASE"/>
    <property type="match status" value="1"/>
</dbReference>
<dbReference type="Proteomes" id="UP000324701">
    <property type="component" value="Unassembled WGS sequence"/>
</dbReference>
<dbReference type="AlphaFoldDB" id="A0A5B1BMS9"/>
<dbReference type="GO" id="GO:0016020">
    <property type="term" value="C:membrane"/>
    <property type="evidence" value="ECO:0007669"/>
    <property type="project" value="TreeGrafter"/>
</dbReference>
<dbReference type="EMBL" id="VTZN01000077">
    <property type="protein sequence ID" value="KAA1249706.1"/>
    <property type="molecule type" value="Genomic_DNA"/>
</dbReference>
<accession>A0A5B1BMS9</accession>
<organism evidence="2 3">
    <name type="scientific">Mycobacterium simiae</name>
    <name type="common">Mycobacterium habana</name>
    <dbReference type="NCBI Taxonomy" id="1784"/>
    <lineage>
        <taxon>Bacteria</taxon>
        <taxon>Bacillati</taxon>
        <taxon>Actinomycetota</taxon>
        <taxon>Actinomycetes</taxon>
        <taxon>Mycobacteriales</taxon>
        <taxon>Mycobacteriaceae</taxon>
        <taxon>Mycobacterium</taxon>
        <taxon>Mycobacterium simiae complex</taxon>
    </lineage>
</organism>
<evidence type="ECO:0000259" key="1">
    <source>
        <dbReference type="SMART" id="SM00563"/>
    </source>
</evidence>
<dbReference type="RefSeq" id="WP_149654457.1">
    <property type="nucleotide sequence ID" value="NZ_VTZN01000077.1"/>
</dbReference>
<proteinExistence type="predicted"/>
<comment type="caution">
    <text evidence="2">The sequence shown here is derived from an EMBL/GenBank/DDBJ whole genome shotgun (WGS) entry which is preliminary data.</text>
</comment>
<name>A0A5B1BMS9_MYCSI</name>
<dbReference type="Pfam" id="PF01553">
    <property type="entry name" value="Acyltransferase"/>
    <property type="match status" value="1"/>
</dbReference>
<evidence type="ECO:0000313" key="2">
    <source>
        <dbReference type="EMBL" id="KAA1249706.1"/>
    </source>
</evidence>